<evidence type="ECO:0000256" key="4">
    <source>
        <dbReference type="ARBA" id="ARBA00017063"/>
    </source>
</evidence>
<proteinExistence type="inferred from homology"/>
<evidence type="ECO:0000256" key="1">
    <source>
        <dbReference type="ARBA" id="ARBA00004123"/>
    </source>
</evidence>
<dbReference type="STRING" id="869754.A0A1A0H957"/>
<dbReference type="GeneID" id="30030643"/>
<dbReference type="InterPro" id="IPR031818">
    <property type="entry name" value="Hri1"/>
</dbReference>
<dbReference type="CDD" id="cd11693">
    <property type="entry name" value="HRI1_C_like"/>
    <property type="match status" value="1"/>
</dbReference>
<comment type="caution">
    <text evidence="7">The sequence shown here is derived from an EMBL/GenBank/DDBJ whole genome shotgun (WGS) entry which is preliminary data.</text>
</comment>
<dbReference type="Gene3D" id="2.40.128.320">
    <property type="entry name" value="Protein HRI1, N-terminal domain"/>
    <property type="match status" value="1"/>
</dbReference>
<name>A0A1A0H957_9ASCO</name>
<dbReference type="CDD" id="cd11692">
    <property type="entry name" value="HRI1_N_like"/>
    <property type="match status" value="1"/>
</dbReference>
<dbReference type="AlphaFoldDB" id="A0A1A0H957"/>
<comment type="similarity">
    <text evidence="3">Belongs to the HRI1 family.</text>
</comment>
<evidence type="ECO:0000256" key="6">
    <source>
        <dbReference type="ARBA" id="ARBA00023242"/>
    </source>
</evidence>
<sequence length="250" mass="28587">MVLSTRVSLQWLPDEPQECTNTMVFTSLKDHFVDVRIYKDQYPYRQSGDTPEKFENVFQWVIVGDEEEIEGTNQIQFNHTVNSQEIMKSLVSGKPLSECRSAPDIGSFWAIEGTEDRKETGSMAHPDTGIKTEYVEIWRSLNPNASSVKREVREGYDVTGLATQDAPGPVMTFDLKADGFIGRIIRLGNWVQGVIYEENERRFPISVMRSFWDADSGVWQELVGYGKHEFPEIYKSEGTCRLPGSWELVE</sequence>
<dbReference type="GO" id="GO:0005634">
    <property type="term" value="C:nucleus"/>
    <property type="evidence" value="ECO:0007669"/>
    <property type="project" value="UniProtKB-SubCell"/>
</dbReference>
<evidence type="ECO:0000256" key="2">
    <source>
        <dbReference type="ARBA" id="ARBA00004496"/>
    </source>
</evidence>
<protein>
    <recommendedName>
        <fullName evidence="4">Protein HRI1</fullName>
    </recommendedName>
</protein>
<gene>
    <name evidence="7" type="ORF">METBIDRAFT_43510</name>
</gene>
<keyword evidence="8" id="KW-1185">Reference proteome</keyword>
<dbReference type="GO" id="GO:0005737">
    <property type="term" value="C:cytoplasm"/>
    <property type="evidence" value="ECO:0007669"/>
    <property type="project" value="UniProtKB-SubCell"/>
</dbReference>
<dbReference type="Proteomes" id="UP000092555">
    <property type="component" value="Unassembled WGS sequence"/>
</dbReference>
<evidence type="ECO:0000313" key="7">
    <source>
        <dbReference type="EMBL" id="OBA20417.1"/>
    </source>
</evidence>
<evidence type="ECO:0000313" key="8">
    <source>
        <dbReference type="Proteomes" id="UP000092555"/>
    </source>
</evidence>
<organism evidence="7 8">
    <name type="scientific">Metschnikowia bicuspidata var. bicuspidata NRRL YB-4993</name>
    <dbReference type="NCBI Taxonomy" id="869754"/>
    <lineage>
        <taxon>Eukaryota</taxon>
        <taxon>Fungi</taxon>
        <taxon>Dikarya</taxon>
        <taxon>Ascomycota</taxon>
        <taxon>Saccharomycotina</taxon>
        <taxon>Pichiomycetes</taxon>
        <taxon>Metschnikowiaceae</taxon>
        <taxon>Metschnikowia</taxon>
    </lineage>
</organism>
<dbReference type="Gene3D" id="2.40.128.310">
    <property type="entry name" value="Protein HRI1, C-terminal domain"/>
    <property type="match status" value="1"/>
</dbReference>
<accession>A0A1A0H957</accession>
<comment type="subcellular location">
    <subcellularLocation>
        <location evidence="2">Cytoplasm</location>
    </subcellularLocation>
    <subcellularLocation>
        <location evidence="1">Nucleus</location>
    </subcellularLocation>
</comment>
<evidence type="ECO:0000256" key="5">
    <source>
        <dbReference type="ARBA" id="ARBA00022490"/>
    </source>
</evidence>
<keyword evidence="6" id="KW-0539">Nucleus</keyword>
<evidence type="ECO:0000256" key="3">
    <source>
        <dbReference type="ARBA" id="ARBA00005229"/>
    </source>
</evidence>
<dbReference type="InterPro" id="IPR043047">
    <property type="entry name" value="Hri1_N_sf"/>
</dbReference>
<dbReference type="RefSeq" id="XP_018710939.1">
    <property type="nucleotide sequence ID" value="XM_018857667.1"/>
</dbReference>
<dbReference type="OrthoDB" id="4045395at2759"/>
<dbReference type="Pfam" id="PF16815">
    <property type="entry name" value="HRI1"/>
    <property type="match status" value="1"/>
</dbReference>
<keyword evidence="5" id="KW-0963">Cytoplasm</keyword>
<dbReference type="InterPro" id="IPR038744">
    <property type="entry name" value="Hri1_N"/>
</dbReference>
<reference evidence="7 8" key="1">
    <citation type="submission" date="2016-05" db="EMBL/GenBank/DDBJ databases">
        <title>Comparative genomics of biotechnologically important yeasts.</title>
        <authorList>
            <consortium name="DOE Joint Genome Institute"/>
            <person name="Riley R."/>
            <person name="Haridas S."/>
            <person name="Wolfe K.H."/>
            <person name="Lopes M.R."/>
            <person name="Hittinger C.T."/>
            <person name="Goker M."/>
            <person name="Salamov A."/>
            <person name="Wisecaver J."/>
            <person name="Long T.M."/>
            <person name="Aerts A.L."/>
            <person name="Barry K."/>
            <person name="Choi C."/>
            <person name="Clum A."/>
            <person name="Coughlan A.Y."/>
            <person name="Deshpande S."/>
            <person name="Douglass A.P."/>
            <person name="Hanson S.J."/>
            <person name="Klenk H.-P."/>
            <person name="LaButti K."/>
            <person name="Lapidus A."/>
            <person name="Lindquist E."/>
            <person name="Lipzen A."/>
            <person name="Meier-kolthoff J.P."/>
            <person name="Ohm R.A."/>
            <person name="Otillar R.P."/>
            <person name="Pangilinan J."/>
            <person name="Peng Y."/>
            <person name="Rokas A."/>
            <person name="Rosa C.A."/>
            <person name="Scheuner C."/>
            <person name="Sibirny A.A."/>
            <person name="Slot J.C."/>
            <person name="Stielow J.B."/>
            <person name="Sun H."/>
            <person name="Kurtzman C.P."/>
            <person name="Blackwell M."/>
            <person name="Grigoriev I.V."/>
            <person name="Jeffries T.W."/>
        </authorList>
    </citation>
    <scope>NUCLEOTIDE SEQUENCE [LARGE SCALE GENOMIC DNA]</scope>
    <source>
        <strain evidence="7 8">NRRL YB-4993</strain>
    </source>
</reference>
<dbReference type="EMBL" id="LXTC01000004">
    <property type="protein sequence ID" value="OBA20417.1"/>
    <property type="molecule type" value="Genomic_DNA"/>
</dbReference>